<feature type="transmembrane region" description="Helical" evidence="1">
    <location>
        <begin position="73"/>
        <end position="90"/>
    </location>
</feature>
<evidence type="ECO:0000313" key="2">
    <source>
        <dbReference type="EMBL" id="THJ68351.1"/>
    </source>
</evidence>
<dbReference type="PANTHER" id="PTHR36974">
    <property type="entry name" value="MEMBRANE PROTEIN-RELATED"/>
    <property type="match status" value="1"/>
</dbReference>
<gene>
    <name evidence="2" type="ORF">E8P82_00045</name>
</gene>
<sequence>MNSSPVSQTVARIGLGAFMTFAGTSHLTFAREPFQAQVPGWIPLDKDFVVLASGVVEVGLGVSFLALPRHRRLIGVALASFYTAIFPGNINQYAQRLDAFNLTSDRKRFGRLFFQPALIAGALWGGGIPKLR</sequence>
<dbReference type="PANTHER" id="PTHR36974:SF1">
    <property type="entry name" value="DOXX FAMILY MEMBRANE PROTEIN"/>
    <property type="match status" value="1"/>
</dbReference>
<evidence type="ECO:0000256" key="1">
    <source>
        <dbReference type="SAM" id="Phobius"/>
    </source>
</evidence>
<reference evidence="2 3" key="1">
    <citation type="submission" date="2019-04" db="EMBL/GenBank/DDBJ databases">
        <authorList>
            <person name="Liu Q."/>
            <person name="Xin Y.-H."/>
        </authorList>
    </citation>
    <scope>NUCLEOTIDE SEQUENCE [LARGE SCALE GENOMIC DNA]</scope>
    <source>
        <strain evidence="2 3">AM23</strain>
    </source>
</reference>
<organism evidence="2 3">
    <name type="scientific">Arthrobacter echini</name>
    <dbReference type="NCBI Taxonomy" id="1529066"/>
    <lineage>
        <taxon>Bacteria</taxon>
        <taxon>Bacillati</taxon>
        <taxon>Actinomycetota</taxon>
        <taxon>Actinomycetes</taxon>
        <taxon>Micrococcales</taxon>
        <taxon>Micrococcaceae</taxon>
        <taxon>Arthrobacter</taxon>
    </lineage>
</organism>
<name>A0A4S5E9H9_9MICC</name>
<evidence type="ECO:0000313" key="3">
    <source>
        <dbReference type="Proteomes" id="UP000305233"/>
    </source>
</evidence>
<feature type="transmembrane region" description="Helical" evidence="1">
    <location>
        <begin position="48"/>
        <end position="66"/>
    </location>
</feature>
<dbReference type="EMBL" id="SSWH01000001">
    <property type="protein sequence ID" value="THJ68351.1"/>
    <property type="molecule type" value="Genomic_DNA"/>
</dbReference>
<keyword evidence="1" id="KW-0812">Transmembrane</keyword>
<feature type="transmembrane region" description="Helical" evidence="1">
    <location>
        <begin position="110"/>
        <end position="128"/>
    </location>
</feature>
<proteinExistence type="predicted"/>
<protein>
    <recommendedName>
        <fullName evidence="4">DoxX family membrane protein</fullName>
    </recommendedName>
</protein>
<dbReference type="OrthoDB" id="9788974at2"/>
<accession>A0A4S5E9H9</accession>
<keyword evidence="1" id="KW-0472">Membrane</keyword>
<comment type="caution">
    <text evidence="2">The sequence shown here is derived from an EMBL/GenBank/DDBJ whole genome shotgun (WGS) entry which is preliminary data.</text>
</comment>
<keyword evidence="3" id="KW-1185">Reference proteome</keyword>
<dbReference type="AlphaFoldDB" id="A0A4S5E9H9"/>
<dbReference type="Proteomes" id="UP000305233">
    <property type="component" value="Unassembled WGS sequence"/>
</dbReference>
<keyword evidence="1" id="KW-1133">Transmembrane helix</keyword>
<dbReference type="RefSeq" id="WP_136452454.1">
    <property type="nucleotide sequence ID" value="NZ_SSWH01000001.1"/>
</dbReference>
<evidence type="ECO:0008006" key="4">
    <source>
        <dbReference type="Google" id="ProtNLM"/>
    </source>
</evidence>